<evidence type="ECO:0000256" key="7">
    <source>
        <dbReference type="ARBA" id="ARBA00023012"/>
    </source>
</evidence>
<gene>
    <name evidence="10" type="ORF">NXS10_00385</name>
</gene>
<dbReference type="InterPro" id="IPR036890">
    <property type="entry name" value="HATPase_C_sf"/>
</dbReference>
<dbReference type="SMART" id="SM00387">
    <property type="entry name" value="HATPase_c"/>
    <property type="match status" value="1"/>
</dbReference>
<comment type="subcellular location">
    <subcellularLocation>
        <location evidence="2">Membrane</location>
    </subcellularLocation>
</comment>
<dbReference type="InterPro" id="IPR005467">
    <property type="entry name" value="His_kinase_dom"/>
</dbReference>
<dbReference type="GO" id="GO:0016301">
    <property type="term" value="F:kinase activity"/>
    <property type="evidence" value="ECO:0007669"/>
    <property type="project" value="UniProtKB-KW"/>
</dbReference>
<dbReference type="Gene3D" id="3.30.565.10">
    <property type="entry name" value="Histidine kinase-like ATPase, C-terminal domain"/>
    <property type="match status" value="1"/>
</dbReference>
<feature type="transmembrane region" description="Helical" evidence="8">
    <location>
        <begin position="162"/>
        <end position="185"/>
    </location>
</feature>
<dbReference type="SUPFAM" id="SSF47384">
    <property type="entry name" value="Homodimeric domain of signal transducing histidine kinase"/>
    <property type="match status" value="1"/>
</dbReference>
<keyword evidence="8" id="KW-0472">Membrane</keyword>
<evidence type="ECO:0000259" key="9">
    <source>
        <dbReference type="PROSITE" id="PS50109"/>
    </source>
</evidence>
<dbReference type="InterPro" id="IPR004358">
    <property type="entry name" value="Sig_transdc_His_kin-like_C"/>
</dbReference>
<dbReference type="InterPro" id="IPR050351">
    <property type="entry name" value="BphY/WalK/GraS-like"/>
</dbReference>
<evidence type="ECO:0000256" key="5">
    <source>
        <dbReference type="ARBA" id="ARBA00022679"/>
    </source>
</evidence>
<dbReference type="Proteomes" id="UP001206548">
    <property type="component" value="Unassembled WGS sequence"/>
</dbReference>
<dbReference type="SMART" id="SM00388">
    <property type="entry name" value="HisKA"/>
    <property type="match status" value="1"/>
</dbReference>
<keyword evidence="8" id="KW-0812">Transmembrane</keyword>
<dbReference type="InterPro" id="IPR003594">
    <property type="entry name" value="HATPase_dom"/>
</dbReference>
<evidence type="ECO:0000256" key="2">
    <source>
        <dbReference type="ARBA" id="ARBA00004370"/>
    </source>
</evidence>
<protein>
    <recommendedName>
        <fullName evidence="3">histidine kinase</fullName>
        <ecNumber evidence="3">2.7.13.3</ecNumber>
    </recommendedName>
</protein>
<evidence type="ECO:0000256" key="8">
    <source>
        <dbReference type="SAM" id="Phobius"/>
    </source>
</evidence>
<dbReference type="CDD" id="cd00075">
    <property type="entry name" value="HATPase"/>
    <property type="match status" value="1"/>
</dbReference>
<dbReference type="PANTHER" id="PTHR45453:SF1">
    <property type="entry name" value="PHOSPHATE REGULON SENSOR PROTEIN PHOR"/>
    <property type="match status" value="1"/>
</dbReference>
<comment type="catalytic activity">
    <reaction evidence="1">
        <text>ATP + protein L-histidine = ADP + protein N-phospho-L-histidine.</text>
        <dbReference type="EC" id="2.7.13.3"/>
    </reaction>
</comment>
<feature type="transmembrane region" description="Helical" evidence="8">
    <location>
        <begin position="6"/>
        <end position="32"/>
    </location>
</feature>
<dbReference type="PROSITE" id="PS50109">
    <property type="entry name" value="HIS_KIN"/>
    <property type="match status" value="1"/>
</dbReference>
<keyword evidence="8" id="KW-1133">Transmembrane helix</keyword>
<dbReference type="EC" id="2.7.13.3" evidence="3"/>
<dbReference type="InterPro" id="IPR036097">
    <property type="entry name" value="HisK_dim/P_sf"/>
</dbReference>
<evidence type="ECO:0000256" key="1">
    <source>
        <dbReference type="ARBA" id="ARBA00000085"/>
    </source>
</evidence>
<evidence type="ECO:0000256" key="4">
    <source>
        <dbReference type="ARBA" id="ARBA00022553"/>
    </source>
</evidence>
<feature type="transmembrane region" description="Helical" evidence="8">
    <location>
        <begin position="140"/>
        <end position="156"/>
    </location>
</feature>
<evidence type="ECO:0000313" key="11">
    <source>
        <dbReference type="Proteomes" id="UP001206548"/>
    </source>
</evidence>
<dbReference type="CDD" id="cd00082">
    <property type="entry name" value="HisKA"/>
    <property type="match status" value="1"/>
</dbReference>
<proteinExistence type="predicted"/>
<organism evidence="10 11">
    <name type="scientific">Streptococcus sciuri</name>
    <dbReference type="NCBI Taxonomy" id="2973939"/>
    <lineage>
        <taxon>Bacteria</taxon>
        <taxon>Bacillati</taxon>
        <taxon>Bacillota</taxon>
        <taxon>Bacilli</taxon>
        <taxon>Lactobacillales</taxon>
        <taxon>Streptococcaceae</taxon>
        <taxon>Streptococcus</taxon>
    </lineage>
</organism>
<sequence length="409" mass="45917">MFQRLRLQFIAIATVAISVILGTVFVISALVVDNQSNAQINNILTVLSDNGGAFPKLSETSQVLGEPVTEDTLSHYSYFSAILSRNNEIKSLNIGHIKALGEKDAKRYSHGIFRVGNEVGRLRISGVPYAYKVTKQKNKTYLLVVLDVSVFASTSHRLLNTAIWLSSACLAFFILVIVIFSGRVIRPFVNNYKKQRRFITNAGHELKTPLAIISANNELEELMNGESEWTKSTKDQIERLTGLINALVTQARLEEQPELMLKDLNFSAIAEDAAEDFKGPILRDGKSFEMSIQPNIHIKAEEKSLFELVTILVDNANKYCDAGGKVSVLLTKPRRNRRSRLVVSNTYVAGRDIDYNRFFERFYRADESHHSETSGYGIGLSIAESMVHLFKGSIKVTYKDDTIHFIVFL</sequence>
<dbReference type="Pfam" id="PF02518">
    <property type="entry name" value="HATPase_c"/>
    <property type="match status" value="1"/>
</dbReference>
<dbReference type="PRINTS" id="PR00344">
    <property type="entry name" value="BCTRLSENSOR"/>
</dbReference>
<dbReference type="Pfam" id="PF00512">
    <property type="entry name" value="HisKA"/>
    <property type="match status" value="1"/>
</dbReference>
<keyword evidence="11" id="KW-1185">Reference proteome</keyword>
<dbReference type="RefSeq" id="WP_259137302.1">
    <property type="nucleotide sequence ID" value="NZ_JANUXX010000001.1"/>
</dbReference>
<evidence type="ECO:0000256" key="6">
    <source>
        <dbReference type="ARBA" id="ARBA00022777"/>
    </source>
</evidence>
<keyword evidence="6 10" id="KW-0418">Kinase</keyword>
<dbReference type="PANTHER" id="PTHR45453">
    <property type="entry name" value="PHOSPHATE REGULON SENSOR PROTEIN PHOR"/>
    <property type="match status" value="1"/>
</dbReference>
<accession>A0ABT2F4T3</accession>
<dbReference type="EMBL" id="JANUXX010000001">
    <property type="protein sequence ID" value="MCS4487439.1"/>
    <property type="molecule type" value="Genomic_DNA"/>
</dbReference>
<comment type="caution">
    <text evidence="10">The sequence shown here is derived from an EMBL/GenBank/DDBJ whole genome shotgun (WGS) entry which is preliminary data.</text>
</comment>
<evidence type="ECO:0000256" key="3">
    <source>
        <dbReference type="ARBA" id="ARBA00012438"/>
    </source>
</evidence>
<keyword evidence="4" id="KW-0597">Phosphoprotein</keyword>
<dbReference type="SUPFAM" id="SSF55874">
    <property type="entry name" value="ATPase domain of HSP90 chaperone/DNA topoisomerase II/histidine kinase"/>
    <property type="match status" value="1"/>
</dbReference>
<keyword evidence="7" id="KW-0902">Two-component regulatory system</keyword>
<feature type="domain" description="Histidine kinase" evidence="9">
    <location>
        <begin position="201"/>
        <end position="409"/>
    </location>
</feature>
<dbReference type="InterPro" id="IPR003661">
    <property type="entry name" value="HisK_dim/P_dom"/>
</dbReference>
<reference evidence="10 11" key="1">
    <citation type="journal article" date="2023" name="Int. J. Syst. Evol. Microbiol.">
        <title>Streptococcus sciuri sp. nov., Staphylococcus marylandisciuri sp. nov. and Staphylococcus americanisciuri sp. nov., isolated from faeces of eastern grey squirrel (Sciurus carolinensis).</title>
        <authorList>
            <person name="Volokhov D.V."/>
            <person name="Zagorodnyaya T.A."/>
            <person name="Furtak V.A."/>
            <person name="Nattanmai G."/>
            <person name="Randall L."/>
            <person name="Jose S."/>
            <person name="Gao Y."/>
            <person name="Eisenberg T."/>
            <person name="Delmonte P."/>
            <person name="Blom J."/>
            <person name="Mitchell K.K."/>
        </authorList>
    </citation>
    <scope>NUCLEOTIDE SEQUENCE [LARGE SCALE GENOMIC DNA]</scope>
    <source>
        <strain evidence="10 11">SQ9-PEA</strain>
    </source>
</reference>
<evidence type="ECO:0000313" key="10">
    <source>
        <dbReference type="EMBL" id="MCS4487439.1"/>
    </source>
</evidence>
<keyword evidence="5" id="KW-0808">Transferase</keyword>
<name>A0ABT2F4T3_9STRE</name>
<dbReference type="Gene3D" id="1.10.287.130">
    <property type="match status" value="1"/>
</dbReference>